<dbReference type="RefSeq" id="WP_053996330.1">
    <property type="nucleotide sequence ID" value="NZ_CP065643.1"/>
</dbReference>
<dbReference type="PIRSF" id="PIRSF039085">
    <property type="entry name" value="ABC_ATPase_HisP"/>
    <property type="match status" value="1"/>
</dbReference>
<dbReference type="PROSITE" id="PS50893">
    <property type="entry name" value="ABC_TRANSPORTER_2"/>
    <property type="match status" value="1"/>
</dbReference>
<dbReference type="InterPro" id="IPR027417">
    <property type="entry name" value="P-loop_NTPase"/>
</dbReference>
<feature type="domain" description="ABC transporter" evidence="7">
    <location>
        <begin position="2"/>
        <end position="239"/>
    </location>
</feature>
<comment type="caution">
    <text evidence="8">The sequence shown here is derived from an EMBL/GenBank/DDBJ whole genome shotgun (WGS) entry which is preliminary data.</text>
</comment>
<evidence type="ECO:0000259" key="7">
    <source>
        <dbReference type="PROSITE" id="PS50893"/>
    </source>
</evidence>
<keyword evidence="4" id="KW-0547">Nucleotide-binding</keyword>
<comment type="subcellular location">
    <subcellularLocation>
        <location evidence="1">Cell membrane</location>
        <topology evidence="1">Peripheral membrane protein</topology>
    </subcellularLocation>
</comment>
<dbReference type="InterPro" id="IPR017871">
    <property type="entry name" value="ABC_transporter-like_CS"/>
</dbReference>
<keyword evidence="3" id="KW-1003">Cell membrane</keyword>
<name>A0A0N1J046_9BACI</name>
<dbReference type="GO" id="GO:0005524">
    <property type="term" value="F:ATP binding"/>
    <property type="evidence" value="ECO:0007669"/>
    <property type="project" value="UniProtKB-KW"/>
</dbReference>
<keyword evidence="5 8" id="KW-0067">ATP-binding</keyword>
<organism evidence="8 9">
    <name type="scientific">Lysinibacillus macroides</name>
    <dbReference type="NCBI Taxonomy" id="33935"/>
    <lineage>
        <taxon>Bacteria</taxon>
        <taxon>Bacillati</taxon>
        <taxon>Bacillota</taxon>
        <taxon>Bacilli</taxon>
        <taxon>Bacillales</taxon>
        <taxon>Bacillaceae</taxon>
        <taxon>Lysinibacillus</taxon>
    </lineage>
</organism>
<dbReference type="Proteomes" id="UP000037977">
    <property type="component" value="Unassembled WGS sequence"/>
</dbReference>
<evidence type="ECO:0000256" key="2">
    <source>
        <dbReference type="ARBA" id="ARBA00022448"/>
    </source>
</evidence>
<dbReference type="InterPro" id="IPR003439">
    <property type="entry name" value="ABC_transporter-like_ATP-bd"/>
</dbReference>
<reference evidence="8 9" key="1">
    <citation type="submission" date="2015-07" db="EMBL/GenBank/DDBJ databases">
        <title>Genome sequencing project for genomic taxonomy and phylogenomics of Bacillus-like bacteria.</title>
        <authorList>
            <person name="Liu B."/>
            <person name="Wang J."/>
            <person name="Zhu Y."/>
            <person name="Liu G."/>
            <person name="Chen Q."/>
            <person name="Chen Z."/>
            <person name="Che J."/>
            <person name="Ge C."/>
            <person name="Shi H."/>
            <person name="Pan Z."/>
            <person name="Liu X."/>
        </authorList>
    </citation>
    <scope>NUCLEOTIDE SEQUENCE [LARGE SCALE GENOMIC DNA]</scope>
    <source>
        <strain evidence="8 9">DSM 54</strain>
    </source>
</reference>
<keyword evidence="2" id="KW-0813">Transport</keyword>
<dbReference type="EMBL" id="LGCI01000010">
    <property type="protein sequence ID" value="KOY81091.1"/>
    <property type="molecule type" value="Genomic_DNA"/>
</dbReference>
<evidence type="ECO:0000256" key="3">
    <source>
        <dbReference type="ARBA" id="ARBA00022475"/>
    </source>
</evidence>
<dbReference type="InterPro" id="IPR050086">
    <property type="entry name" value="MetN_ABC_transporter-like"/>
</dbReference>
<dbReference type="FunFam" id="3.40.50.300:FF:000020">
    <property type="entry name" value="Amino acid ABC transporter ATP-binding component"/>
    <property type="match status" value="1"/>
</dbReference>
<dbReference type="Gene3D" id="3.40.50.300">
    <property type="entry name" value="P-loop containing nucleotide triphosphate hydrolases"/>
    <property type="match status" value="1"/>
</dbReference>
<accession>A0A0N1J046</accession>
<protein>
    <submittedName>
        <fullName evidence="8">Amino acid ABC transporter ATP-binding protein</fullName>
    </submittedName>
</protein>
<dbReference type="PANTHER" id="PTHR43166">
    <property type="entry name" value="AMINO ACID IMPORT ATP-BINDING PROTEIN"/>
    <property type="match status" value="1"/>
</dbReference>
<dbReference type="Pfam" id="PF00005">
    <property type="entry name" value="ABC_tran"/>
    <property type="match status" value="1"/>
</dbReference>
<proteinExistence type="predicted"/>
<dbReference type="GO" id="GO:0015424">
    <property type="term" value="F:ABC-type amino acid transporter activity"/>
    <property type="evidence" value="ECO:0007669"/>
    <property type="project" value="InterPro"/>
</dbReference>
<evidence type="ECO:0000256" key="4">
    <source>
        <dbReference type="ARBA" id="ARBA00022741"/>
    </source>
</evidence>
<dbReference type="PANTHER" id="PTHR43166:SF35">
    <property type="entry name" value="L-CYSTINE IMPORT ATP-BINDING PROTEIN TCYN"/>
    <property type="match status" value="1"/>
</dbReference>
<dbReference type="CDD" id="cd03262">
    <property type="entry name" value="ABC_HisP_GlnQ"/>
    <property type="match status" value="1"/>
</dbReference>
<dbReference type="OrthoDB" id="9802185at2"/>
<dbReference type="InterPro" id="IPR003593">
    <property type="entry name" value="AAA+_ATPase"/>
</dbReference>
<keyword evidence="9" id="KW-1185">Reference proteome</keyword>
<dbReference type="GO" id="GO:0005886">
    <property type="term" value="C:plasma membrane"/>
    <property type="evidence" value="ECO:0007669"/>
    <property type="project" value="UniProtKB-SubCell"/>
</dbReference>
<keyword evidence="6" id="KW-0472">Membrane</keyword>
<evidence type="ECO:0000313" key="8">
    <source>
        <dbReference type="EMBL" id="KOY81091.1"/>
    </source>
</evidence>
<dbReference type="PROSITE" id="PS00211">
    <property type="entry name" value="ABC_TRANSPORTER_1"/>
    <property type="match status" value="1"/>
</dbReference>
<evidence type="ECO:0000256" key="6">
    <source>
        <dbReference type="ARBA" id="ARBA00023136"/>
    </source>
</evidence>
<dbReference type="SUPFAM" id="SSF52540">
    <property type="entry name" value="P-loop containing nucleoside triphosphate hydrolases"/>
    <property type="match status" value="1"/>
</dbReference>
<dbReference type="GO" id="GO:0016887">
    <property type="term" value="F:ATP hydrolysis activity"/>
    <property type="evidence" value="ECO:0007669"/>
    <property type="project" value="InterPro"/>
</dbReference>
<dbReference type="AlphaFoldDB" id="A0A0N1J046"/>
<dbReference type="SMART" id="SM00382">
    <property type="entry name" value="AAA"/>
    <property type="match status" value="1"/>
</dbReference>
<evidence type="ECO:0000313" key="9">
    <source>
        <dbReference type="Proteomes" id="UP000037977"/>
    </source>
</evidence>
<dbReference type="InterPro" id="IPR030679">
    <property type="entry name" value="ABC_ATPase_HisP-typ"/>
</dbReference>
<dbReference type="PATRIC" id="fig|33935.3.peg.2433"/>
<evidence type="ECO:0000256" key="1">
    <source>
        <dbReference type="ARBA" id="ARBA00004202"/>
    </source>
</evidence>
<gene>
    <name evidence="8" type="ORF">ADM90_18210</name>
</gene>
<evidence type="ECO:0000256" key="5">
    <source>
        <dbReference type="ARBA" id="ARBA00022840"/>
    </source>
</evidence>
<dbReference type="STRING" id="33935.ADM90_18210"/>
<sequence>MLKVTNLVKSFGALDVLKGISFEIKQGEVLAIIGPSGSGKSTLIRCLNYLEQPQQGIIEIDNARLDAAKPTKKDIQHLRSKTAMVFQNYNLYKNKTALENVTESLIVVKKTPKAEANKMGMQLLSEVGLEAKRDNYPVTMSGGQQQRVSIARALAQKPHVILFDEPTSSLDPELVQEVLHVIKKLAEQKITMIIVTHEMDFAREVADHIIFMADGHIVEQGPAKEFFANAQQERTKKFIRQITSESEDTIL</sequence>